<evidence type="ECO:0000313" key="3">
    <source>
        <dbReference type="EMBL" id="CAG8811430.1"/>
    </source>
</evidence>
<dbReference type="EMBL" id="CAJVQB010027924">
    <property type="protein sequence ID" value="CAG8811430.1"/>
    <property type="molecule type" value="Genomic_DNA"/>
</dbReference>
<dbReference type="Proteomes" id="UP000789901">
    <property type="component" value="Unassembled WGS sequence"/>
</dbReference>
<keyword evidence="1" id="KW-0862">Zinc</keyword>
<protein>
    <submittedName>
        <fullName evidence="3">2262_t:CDS:1</fullName>
    </submittedName>
</protein>
<feature type="non-terminal residue" evidence="3">
    <location>
        <position position="1"/>
    </location>
</feature>
<keyword evidence="1" id="KW-0479">Metal-binding</keyword>
<name>A0ABN7W1R8_GIGMA</name>
<sequence length="177" mass="20933">YADSNQSMSEFINLTDELTESNIEDESQEIDHNDFSSRDDNNYEVYIKDHIQKSNMIKPAHLECTCPDFKFRGIACKHIFAVCQKFYSAPISHAIFAQKEKEPKRIPDTKFEDWIGAVQRVWDRYKQADRNRITGADLETIVDAEVRKKLNISLYDEYKIPEYEEDKTYGYITKQRR</sequence>
<comment type="caution">
    <text evidence="3">The sequence shown here is derived from an EMBL/GenBank/DDBJ whole genome shotgun (WGS) entry which is preliminary data.</text>
</comment>
<organism evidence="3 4">
    <name type="scientific">Gigaspora margarita</name>
    <dbReference type="NCBI Taxonomy" id="4874"/>
    <lineage>
        <taxon>Eukaryota</taxon>
        <taxon>Fungi</taxon>
        <taxon>Fungi incertae sedis</taxon>
        <taxon>Mucoromycota</taxon>
        <taxon>Glomeromycotina</taxon>
        <taxon>Glomeromycetes</taxon>
        <taxon>Diversisporales</taxon>
        <taxon>Gigasporaceae</taxon>
        <taxon>Gigaspora</taxon>
    </lineage>
</organism>
<keyword evidence="1" id="KW-0863">Zinc-finger</keyword>
<reference evidence="3 4" key="1">
    <citation type="submission" date="2021-06" db="EMBL/GenBank/DDBJ databases">
        <authorList>
            <person name="Kallberg Y."/>
            <person name="Tangrot J."/>
            <person name="Rosling A."/>
        </authorList>
    </citation>
    <scope>NUCLEOTIDE SEQUENCE [LARGE SCALE GENOMIC DNA]</scope>
    <source>
        <strain evidence="3 4">120-4 pot B 10/14</strain>
    </source>
</reference>
<dbReference type="InterPro" id="IPR007527">
    <property type="entry name" value="Znf_SWIM"/>
</dbReference>
<keyword evidence="4" id="KW-1185">Reference proteome</keyword>
<proteinExistence type="predicted"/>
<dbReference type="PROSITE" id="PS50966">
    <property type="entry name" value="ZF_SWIM"/>
    <property type="match status" value="1"/>
</dbReference>
<feature type="domain" description="SWIM-type" evidence="2">
    <location>
        <begin position="43"/>
        <end position="87"/>
    </location>
</feature>
<evidence type="ECO:0000259" key="2">
    <source>
        <dbReference type="PROSITE" id="PS50966"/>
    </source>
</evidence>
<evidence type="ECO:0000256" key="1">
    <source>
        <dbReference type="PROSITE-ProRule" id="PRU00325"/>
    </source>
</evidence>
<accession>A0ABN7W1R8</accession>
<evidence type="ECO:0000313" key="4">
    <source>
        <dbReference type="Proteomes" id="UP000789901"/>
    </source>
</evidence>
<gene>
    <name evidence="3" type="ORF">GMARGA_LOCUS25341</name>
</gene>
<dbReference type="Pfam" id="PF04434">
    <property type="entry name" value="SWIM"/>
    <property type="match status" value="1"/>
</dbReference>